<keyword evidence="2" id="KW-0472">Membrane</keyword>
<dbReference type="OrthoDB" id="2014563at2759"/>
<feature type="transmembrane region" description="Helical" evidence="2">
    <location>
        <begin position="81"/>
        <end position="103"/>
    </location>
</feature>
<evidence type="ECO:0000256" key="2">
    <source>
        <dbReference type="SAM" id="Phobius"/>
    </source>
</evidence>
<dbReference type="Proteomes" id="UP000652761">
    <property type="component" value="Unassembled WGS sequence"/>
</dbReference>
<dbReference type="PANTHER" id="PTHR33372:SF2">
    <property type="entry name" value="PROTEIN CHAPERONE-LIKE PROTEIN OF POR1, CHLOROPLASTIC"/>
    <property type="match status" value="1"/>
</dbReference>
<evidence type="ECO:0000256" key="1">
    <source>
        <dbReference type="SAM" id="MobiDB-lite"/>
    </source>
</evidence>
<accession>A0A843WKL9</accession>
<reference evidence="3" key="1">
    <citation type="submission" date="2017-07" db="EMBL/GenBank/DDBJ databases">
        <title>Taro Niue Genome Assembly and Annotation.</title>
        <authorList>
            <person name="Atibalentja N."/>
            <person name="Keating K."/>
            <person name="Fields C.J."/>
        </authorList>
    </citation>
    <scope>NUCLEOTIDE SEQUENCE</scope>
    <source>
        <strain evidence="3">Niue_2</strain>
        <tissue evidence="3">Leaf</tissue>
    </source>
</reference>
<dbReference type="AlphaFoldDB" id="A0A843WKL9"/>
<dbReference type="EMBL" id="NMUH01004850">
    <property type="protein sequence ID" value="MQM11032.1"/>
    <property type="molecule type" value="Genomic_DNA"/>
</dbReference>
<proteinExistence type="predicted"/>
<gene>
    <name evidence="3" type="ORF">Taro_043933</name>
</gene>
<keyword evidence="2" id="KW-1133">Transmembrane helix</keyword>
<comment type="caution">
    <text evidence="3">The sequence shown here is derived from an EMBL/GenBank/DDBJ whole genome shotgun (WGS) entry which is preliminary data.</text>
</comment>
<keyword evidence="4" id="KW-1185">Reference proteome</keyword>
<feature type="transmembrane region" description="Helical" evidence="2">
    <location>
        <begin position="55"/>
        <end position="74"/>
    </location>
</feature>
<feature type="compositionally biased region" description="Basic and acidic residues" evidence="1">
    <location>
        <begin position="22"/>
        <end position="40"/>
    </location>
</feature>
<dbReference type="PANTHER" id="PTHR33372">
    <property type="match status" value="1"/>
</dbReference>
<organism evidence="3 4">
    <name type="scientific">Colocasia esculenta</name>
    <name type="common">Wild taro</name>
    <name type="synonym">Arum esculentum</name>
    <dbReference type="NCBI Taxonomy" id="4460"/>
    <lineage>
        <taxon>Eukaryota</taxon>
        <taxon>Viridiplantae</taxon>
        <taxon>Streptophyta</taxon>
        <taxon>Embryophyta</taxon>
        <taxon>Tracheophyta</taxon>
        <taxon>Spermatophyta</taxon>
        <taxon>Magnoliopsida</taxon>
        <taxon>Liliopsida</taxon>
        <taxon>Araceae</taxon>
        <taxon>Aroideae</taxon>
        <taxon>Colocasieae</taxon>
        <taxon>Colocasia</taxon>
    </lineage>
</organism>
<evidence type="ECO:0000313" key="3">
    <source>
        <dbReference type="EMBL" id="MQM11032.1"/>
    </source>
</evidence>
<keyword evidence="2" id="KW-0812">Transmembrane</keyword>
<dbReference type="GO" id="GO:0031969">
    <property type="term" value="C:chloroplast membrane"/>
    <property type="evidence" value="ECO:0007669"/>
    <property type="project" value="TreeGrafter"/>
</dbReference>
<feature type="region of interest" description="Disordered" evidence="1">
    <location>
        <begin position="22"/>
        <end position="52"/>
    </location>
</feature>
<protein>
    <submittedName>
        <fullName evidence="3">Uncharacterized protein</fullName>
    </submittedName>
</protein>
<evidence type="ECO:0000313" key="4">
    <source>
        <dbReference type="Proteomes" id="UP000652761"/>
    </source>
</evidence>
<dbReference type="InterPro" id="IPR021788">
    <property type="entry name" value="CPP1-like"/>
</dbReference>
<name>A0A843WKL9_COLES</name>
<sequence>MLRVLVGPAQFALGTVAPLLNDHSRGGKRDADPIPREPHMRPLSSASAPAPPHQHIAETSVIACLSLGSCIYFLNDKMQNVARACIMGFGVLVLGWLCGSMVVPAIPSFLLQPSWSRVVDMLGMLLHVSCLYFSQVKRNLLTAFILE</sequence>
<dbReference type="Pfam" id="PF11833">
    <property type="entry name" value="CPP1-like"/>
    <property type="match status" value="1"/>
</dbReference>